<evidence type="ECO:0000256" key="2">
    <source>
        <dbReference type="ARBA" id="ARBA00022741"/>
    </source>
</evidence>
<dbReference type="InterPro" id="IPR019489">
    <property type="entry name" value="Clp_ATPase_C"/>
</dbReference>
<dbReference type="InterPro" id="IPR001943">
    <property type="entry name" value="UVR_dom"/>
</dbReference>
<dbReference type="PROSITE" id="PS51903">
    <property type="entry name" value="CLP_R"/>
    <property type="match status" value="1"/>
</dbReference>
<dbReference type="RefSeq" id="WP_407032792.1">
    <property type="nucleotide sequence ID" value="NZ_JAQGEF010000031.1"/>
</dbReference>
<evidence type="ECO:0000256" key="6">
    <source>
        <dbReference type="RuleBase" id="RU004432"/>
    </source>
</evidence>
<dbReference type="InterPro" id="IPR028299">
    <property type="entry name" value="ClpA/B_CS2"/>
</dbReference>
<dbReference type="PANTHER" id="PTHR11638">
    <property type="entry name" value="ATP-DEPENDENT CLP PROTEASE"/>
    <property type="match status" value="1"/>
</dbReference>
<organism evidence="11 12">
    <name type="scientific">Polluticaenibacter yanchengensis</name>
    <dbReference type="NCBI Taxonomy" id="3014562"/>
    <lineage>
        <taxon>Bacteria</taxon>
        <taxon>Pseudomonadati</taxon>
        <taxon>Bacteroidota</taxon>
        <taxon>Chitinophagia</taxon>
        <taxon>Chitinophagales</taxon>
        <taxon>Chitinophagaceae</taxon>
        <taxon>Polluticaenibacter</taxon>
    </lineage>
</organism>
<keyword evidence="3 6" id="KW-0067">ATP-binding</keyword>
<dbReference type="InterPro" id="IPR041546">
    <property type="entry name" value="ClpA/ClpB_AAA_lid"/>
</dbReference>
<evidence type="ECO:0000259" key="9">
    <source>
        <dbReference type="PROSITE" id="PS50151"/>
    </source>
</evidence>
<evidence type="ECO:0000256" key="5">
    <source>
        <dbReference type="PROSITE-ProRule" id="PRU01251"/>
    </source>
</evidence>
<dbReference type="Pfam" id="PF10431">
    <property type="entry name" value="ClpB_D2-small"/>
    <property type="match status" value="1"/>
</dbReference>
<evidence type="ECO:0000259" key="10">
    <source>
        <dbReference type="PROSITE" id="PS51903"/>
    </source>
</evidence>
<dbReference type="Gene3D" id="3.40.50.300">
    <property type="entry name" value="P-loop containing nucleotide triphosphate hydrolases"/>
    <property type="match status" value="2"/>
</dbReference>
<dbReference type="InterPro" id="IPR001270">
    <property type="entry name" value="ClpA/B"/>
</dbReference>
<dbReference type="InterPro" id="IPR036628">
    <property type="entry name" value="Clp_N_dom_sf"/>
</dbReference>
<dbReference type="InterPro" id="IPR003593">
    <property type="entry name" value="AAA+_ATPase"/>
</dbReference>
<reference evidence="11 12" key="1">
    <citation type="submission" date="2022-12" db="EMBL/GenBank/DDBJ databases">
        <title>Chitinophagaceae gen. sp. nov., a new member of the family Chitinophagaceae, isolated from soil in a chemical factory.</title>
        <authorList>
            <person name="Ke Z."/>
        </authorList>
    </citation>
    <scope>NUCLEOTIDE SEQUENCE [LARGE SCALE GENOMIC DNA]</scope>
    <source>
        <strain evidence="11 12">LY-5</strain>
    </source>
</reference>
<comment type="caution">
    <text evidence="11">The sequence shown here is derived from an EMBL/GenBank/DDBJ whole genome shotgun (WGS) entry which is preliminary data.</text>
</comment>
<keyword evidence="4 6" id="KW-0143">Chaperone</keyword>
<feature type="coiled-coil region" evidence="7">
    <location>
        <begin position="446"/>
        <end position="496"/>
    </location>
</feature>
<feature type="region of interest" description="Disordered" evidence="8">
    <location>
        <begin position="167"/>
        <end position="195"/>
    </location>
</feature>
<proteinExistence type="inferred from homology"/>
<dbReference type="GO" id="GO:0006508">
    <property type="term" value="P:proteolysis"/>
    <property type="evidence" value="ECO:0007669"/>
    <property type="project" value="UniProtKB-KW"/>
</dbReference>
<dbReference type="Pfam" id="PF17871">
    <property type="entry name" value="AAA_lid_9"/>
    <property type="match status" value="1"/>
</dbReference>
<dbReference type="InterPro" id="IPR027417">
    <property type="entry name" value="P-loop_NTPase"/>
</dbReference>
<dbReference type="PROSITE" id="PS00871">
    <property type="entry name" value="CLPAB_2"/>
    <property type="match status" value="1"/>
</dbReference>
<gene>
    <name evidence="11" type="ORF">O3P16_16750</name>
</gene>
<dbReference type="PANTHER" id="PTHR11638:SF18">
    <property type="entry name" value="HEAT SHOCK PROTEIN 104"/>
    <property type="match status" value="1"/>
</dbReference>
<evidence type="ECO:0000256" key="7">
    <source>
        <dbReference type="SAM" id="Coils"/>
    </source>
</evidence>
<dbReference type="Gene3D" id="1.10.1780.10">
    <property type="entry name" value="Clp, N-terminal domain"/>
    <property type="match status" value="1"/>
</dbReference>
<dbReference type="SUPFAM" id="SSF52540">
    <property type="entry name" value="P-loop containing nucleoside triphosphate hydrolases"/>
    <property type="match status" value="2"/>
</dbReference>
<keyword evidence="11" id="KW-0645">Protease</keyword>
<dbReference type="SMART" id="SM01086">
    <property type="entry name" value="ClpB_D2-small"/>
    <property type="match status" value="1"/>
</dbReference>
<dbReference type="InterPro" id="IPR018368">
    <property type="entry name" value="ClpA/B_CS1"/>
</dbReference>
<dbReference type="SUPFAM" id="SSF81923">
    <property type="entry name" value="Double Clp-N motif"/>
    <property type="match status" value="1"/>
</dbReference>
<dbReference type="Pfam" id="PF07724">
    <property type="entry name" value="AAA_2"/>
    <property type="match status" value="1"/>
</dbReference>
<evidence type="ECO:0000256" key="8">
    <source>
        <dbReference type="SAM" id="MobiDB-lite"/>
    </source>
</evidence>
<dbReference type="CDD" id="cd19499">
    <property type="entry name" value="RecA-like_ClpB_Hsp104-like"/>
    <property type="match status" value="1"/>
</dbReference>
<feature type="domain" description="Clp R" evidence="10">
    <location>
        <begin position="1"/>
        <end position="147"/>
    </location>
</feature>
<keyword evidence="2 6" id="KW-0547">Nucleotide-binding</keyword>
<evidence type="ECO:0000256" key="3">
    <source>
        <dbReference type="ARBA" id="ARBA00022840"/>
    </source>
</evidence>
<dbReference type="GO" id="GO:0005524">
    <property type="term" value="F:ATP binding"/>
    <property type="evidence" value="ECO:0007669"/>
    <property type="project" value="UniProtKB-KW"/>
</dbReference>
<dbReference type="SMART" id="SM00382">
    <property type="entry name" value="AAA"/>
    <property type="match status" value="2"/>
</dbReference>
<dbReference type="Gene3D" id="1.10.8.60">
    <property type="match status" value="2"/>
</dbReference>
<evidence type="ECO:0000256" key="1">
    <source>
        <dbReference type="ARBA" id="ARBA00022737"/>
    </source>
</evidence>
<keyword evidence="11" id="KW-0378">Hydrolase</keyword>
<dbReference type="InterPro" id="IPR004176">
    <property type="entry name" value="Clp_R_N"/>
</dbReference>
<dbReference type="Pfam" id="PF02861">
    <property type="entry name" value="Clp_N"/>
    <property type="match status" value="1"/>
</dbReference>
<protein>
    <submittedName>
        <fullName evidence="11">ATP-dependent Clp protease ATP-binding subunit</fullName>
    </submittedName>
</protein>
<comment type="similarity">
    <text evidence="6">Belongs to the ClpA/ClpB family.</text>
</comment>
<keyword evidence="1 5" id="KW-0677">Repeat</keyword>
<dbReference type="PRINTS" id="PR00300">
    <property type="entry name" value="CLPPROTEASEA"/>
</dbReference>
<evidence type="ECO:0000313" key="12">
    <source>
        <dbReference type="Proteomes" id="UP001210231"/>
    </source>
</evidence>
<dbReference type="Pfam" id="PF00004">
    <property type="entry name" value="AAA"/>
    <property type="match status" value="1"/>
</dbReference>
<dbReference type="PROSITE" id="PS00870">
    <property type="entry name" value="CLPAB_1"/>
    <property type="match status" value="1"/>
</dbReference>
<keyword evidence="12" id="KW-1185">Reference proteome</keyword>
<name>A0ABT4UNX3_9BACT</name>
<dbReference type="EMBL" id="JAQGEF010000031">
    <property type="protein sequence ID" value="MDA3616463.1"/>
    <property type="molecule type" value="Genomic_DNA"/>
</dbReference>
<evidence type="ECO:0000256" key="4">
    <source>
        <dbReference type="ARBA" id="ARBA00023186"/>
    </source>
</evidence>
<dbReference type="CDD" id="cd00009">
    <property type="entry name" value="AAA"/>
    <property type="match status" value="1"/>
</dbReference>
<dbReference type="InterPro" id="IPR050130">
    <property type="entry name" value="ClpA_ClpB"/>
</dbReference>
<accession>A0ABT4UNX3</accession>
<feature type="domain" description="UVR" evidence="9">
    <location>
        <begin position="450"/>
        <end position="485"/>
    </location>
</feature>
<keyword evidence="7" id="KW-0175">Coiled coil</keyword>
<dbReference type="GO" id="GO:0008233">
    <property type="term" value="F:peptidase activity"/>
    <property type="evidence" value="ECO:0007669"/>
    <property type="project" value="UniProtKB-KW"/>
</dbReference>
<dbReference type="Gene3D" id="4.10.860.10">
    <property type="entry name" value="UVR domain"/>
    <property type="match status" value="1"/>
</dbReference>
<sequence length="855" mass="96409">MDNNFSSQVKDIISYSREEALRLGNDFIGTEHLLLGLIRDGENTAVKVLKHFNVDLYDLRKEIEMAVKDRSGKTTEAVSSLPLTKQAEKVIRVTVLEAKALKSATVESEHLMLSILRNKENIATQILLQYDVDYESFKNEIDMVRSNDAANDPIKNDFNDENYDEFEEEKRGGAYGQQGRPGSKAQGANKSKTPVLDNFGRDITKLAENGNLDPIVGREEEIERVSQILSRRKKNNPILIGEPGVGKTAIVEGLALRIIQRKVSRVLFDKRVISLDLAALVAGTKYRGQFEERMKAIMTELEKNRDVILFIDEIHTIVGAGGASGSLDASNIFKPALARGELQCIGASTLDEYRMHIEKDGALDRRFQKVLIEPPSVDETIQILNNIKSKYEDYHSVSYSQDAIEACVKLSDRYMTDRLLPDKAIDVLDEVGARVHLKNINVPKEVTELEQKIEDIKVEKNKVVKSQRFEEAAALRDTETKLVQELEEAKSRWEEESKHKRFPIEEQHIAEVISMMTGIPVTRMVQAETEKLRNMALSMQGSVIGQDDAIKKVVKAIQRNRVGLKDPKKPIGTFIFLGPTGVGKTELAKTLARQMFDSEDALIRIDMSEYMEKFTVSRLVGAPPGYVGYEEGGQLTEKVRRKPYSVILLDEIEKAHPDIYNILLQVLDDGMLTDGLGRKVDFKNTTIIMTSNIGVRQLKEFGDGVGFATRSRVENAEENNRAVIEKALKKTFSPEFLNRIDDVIIFNSLTQEDIFKIIDIVMKNVIGRLNNLGYSLELTEPAKTFLAEKGYDQQFGARPLHRAIQKYLEDPLAEEILNMNVKEGDIITAGFDEANQKIVFTITQPKKSRDKKVKE</sequence>
<dbReference type="InterPro" id="IPR003959">
    <property type="entry name" value="ATPase_AAA_core"/>
</dbReference>
<dbReference type="PROSITE" id="PS50151">
    <property type="entry name" value="UVR"/>
    <property type="match status" value="1"/>
</dbReference>
<dbReference type="Proteomes" id="UP001210231">
    <property type="component" value="Unassembled WGS sequence"/>
</dbReference>
<evidence type="ECO:0000313" key="11">
    <source>
        <dbReference type="EMBL" id="MDA3616463.1"/>
    </source>
</evidence>